<comment type="caution">
    <text evidence="1">The sequence shown here is derived from an EMBL/GenBank/DDBJ whole genome shotgun (WGS) entry which is preliminary data.</text>
</comment>
<dbReference type="EMBL" id="AFAY01000036">
    <property type="protein sequence ID" value="EGF10460.1"/>
    <property type="molecule type" value="Genomic_DNA"/>
</dbReference>
<keyword evidence="2" id="KW-1185">Reference proteome</keyword>
<sequence length="39" mass="4376">MPLNDRQIRNAKPAAKPYKLADGLFCMQILLKTGLTVVF</sequence>
<reference evidence="1 2" key="1">
    <citation type="submission" date="2011-02" db="EMBL/GenBank/DDBJ databases">
        <authorList>
            <person name="Muzny D."/>
            <person name="Qin X."/>
            <person name="Deng J."/>
            <person name="Jiang H."/>
            <person name="Liu Y."/>
            <person name="Qu J."/>
            <person name="Song X.-Z."/>
            <person name="Zhang L."/>
            <person name="Thornton R."/>
            <person name="Coyle M."/>
            <person name="Francisco L."/>
            <person name="Jackson L."/>
            <person name="Javaid M."/>
            <person name="Korchina V."/>
            <person name="Kovar C."/>
            <person name="Mata R."/>
            <person name="Mathew T."/>
            <person name="Ngo R."/>
            <person name="Nguyen L."/>
            <person name="Nguyen N."/>
            <person name="Okwuonu G."/>
            <person name="Ongeri F."/>
            <person name="Pham C."/>
            <person name="Simmons D."/>
            <person name="Wilczek-Boney K."/>
            <person name="Hale W."/>
            <person name="Jakkamsetti A."/>
            <person name="Pham P."/>
            <person name="Ruth R."/>
            <person name="San Lucas F."/>
            <person name="Warren J."/>
            <person name="Zhang J."/>
            <person name="Zhao Z."/>
            <person name="Zhou C."/>
            <person name="Zhu D."/>
            <person name="Lee S."/>
            <person name="Bess C."/>
            <person name="Blankenburg K."/>
            <person name="Forbes L."/>
            <person name="Fu Q."/>
            <person name="Gubbala S."/>
            <person name="Hirani K."/>
            <person name="Jayaseelan J.C."/>
            <person name="Lara F."/>
            <person name="Munidasa M."/>
            <person name="Palculict T."/>
            <person name="Patil S."/>
            <person name="Pu L.-L."/>
            <person name="Saada N."/>
            <person name="Tang L."/>
            <person name="Weissenberger G."/>
            <person name="Zhu Y."/>
            <person name="Hemphill L."/>
            <person name="Shang Y."/>
            <person name="Youmans B."/>
            <person name="Ayvaz T."/>
            <person name="Ross M."/>
            <person name="Santibanez J."/>
            <person name="Aqrawi P."/>
            <person name="Gross S."/>
            <person name="Joshi V."/>
            <person name="Fowler G."/>
            <person name="Nazareth L."/>
            <person name="Reid J."/>
            <person name="Worley K."/>
            <person name="Petrosino J."/>
            <person name="Highlander S."/>
            <person name="Gibbs R."/>
        </authorList>
    </citation>
    <scope>NUCLEOTIDE SEQUENCE [LARGE SCALE GENOMIC DNA]</scope>
    <source>
        <strain evidence="1 2">ATCC BAA-1200</strain>
    </source>
</reference>
<proteinExistence type="predicted"/>
<dbReference type="Proteomes" id="UP000004105">
    <property type="component" value="Unassembled WGS sequence"/>
</dbReference>
<dbReference type="HOGENOM" id="CLU_3313193_0_0_4"/>
<accession>F2BDL0</accession>
<name>F2BDL0_9NEIS</name>
<gene>
    <name evidence="1" type="ORF">HMPREF9123_1816</name>
</gene>
<evidence type="ECO:0000313" key="1">
    <source>
        <dbReference type="EMBL" id="EGF10460.1"/>
    </source>
</evidence>
<dbReference type="AlphaFoldDB" id="F2BDL0"/>
<evidence type="ECO:0000313" key="2">
    <source>
        <dbReference type="Proteomes" id="UP000004105"/>
    </source>
</evidence>
<organism evidence="1 2">
    <name type="scientific">Neisseria bacilliformis ATCC BAA-1200</name>
    <dbReference type="NCBI Taxonomy" id="888742"/>
    <lineage>
        <taxon>Bacteria</taxon>
        <taxon>Pseudomonadati</taxon>
        <taxon>Pseudomonadota</taxon>
        <taxon>Betaproteobacteria</taxon>
        <taxon>Neisseriales</taxon>
        <taxon>Neisseriaceae</taxon>
        <taxon>Neisseria</taxon>
    </lineage>
</organism>
<protein>
    <submittedName>
        <fullName evidence="1">Phage integrase family site-specific recombinase</fullName>
    </submittedName>
</protein>